<keyword evidence="2" id="KW-1185">Reference proteome</keyword>
<evidence type="ECO:0000313" key="2">
    <source>
        <dbReference type="Proteomes" id="UP000698752"/>
    </source>
</evidence>
<comment type="caution">
    <text evidence="1">The sequence shown here is derived from an EMBL/GenBank/DDBJ whole genome shotgun (WGS) entry which is preliminary data.</text>
</comment>
<sequence>MHPVDLINLKRNHIQRLANQNGAAGEQEILSSNRNLVARPKGHGLNVLMNALKESGIIIKRSSFDAISIPAGVSVDFRDMASVKEALSKLVFVELKTANQARVRPDFSGFFFAFTEGEILASEALGPRHRVMLFNKATGATLLTSVPEVLAKAKSTNWQVSIQL</sequence>
<accession>A0ABS5ENZ2</accession>
<name>A0ABS5ENZ2_9PROT</name>
<gene>
    <name evidence="1" type="ORF">GXW78_24045</name>
</gene>
<proteinExistence type="predicted"/>
<dbReference type="RefSeq" id="WP_211871462.1">
    <property type="nucleotide sequence ID" value="NZ_JAAEDI010000033.1"/>
</dbReference>
<protein>
    <submittedName>
        <fullName evidence="1">Uncharacterized protein</fullName>
    </submittedName>
</protein>
<evidence type="ECO:0000313" key="1">
    <source>
        <dbReference type="EMBL" id="MBR0652750.1"/>
    </source>
</evidence>
<organism evidence="1 2">
    <name type="scientific">Neoroseomonas terrae</name>
    <dbReference type="NCBI Taxonomy" id="424799"/>
    <lineage>
        <taxon>Bacteria</taxon>
        <taxon>Pseudomonadati</taxon>
        <taxon>Pseudomonadota</taxon>
        <taxon>Alphaproteobacteria</taxon>
        <taxon>Acetobacterales</taxon>
        <taxon>Acetobacteraceae</taxon>
        <taxon>Neoroseomonas</taxon>
    </lineage>
</organism>
<dbReference type="EMBL" id="JAAEDI010000033">
    <property type="protein sequence ID" value="MBR0652750.1"/>
    <property type="molecule type" value="Genomic_DNA"/>
</dbReference>
<dbReference type="Proteomes" id="UP000698752">
    <property type="component" value="Unassembled WGS sequence"/>
</dbReference>
<reference evidence="2" key="1">
    <citation type="journal article" date="2021" name="Syst. Appl. Microbiol.">
        <title>Roseomonas hellenica sp. nov., isolated from roots of wild-growing Alkanna tinctoria.</title>
        <authorList>
            <person name="Rat A."/>
            <person name="Naranjo H.D."/>
            <person name="Lebbe L."/>
            <person name="Cnockaert M."/>
            <person name="Krigas N."/>
            <person name="Grigoriadou K."/>
            <person name="Maloupa E."/>
            <person name="Willems A."/>
        </authorList>
    </citation>
    <scope>NUCLEOTIDE SEQUENCE [LARGE SCALE GENOMIC DNA]</scope>
    <source>
        <strain evidence="2">LMG 31159</strain>
    </source>
</reference>